<dbReference type="InterPro" id="IPR036291">
    <property type="entry name" value="NAD(P)-bd_dom_sf"/>
</dbReference>
<keyword evidence="6" id="KW-1185">Reference proteome</keyword>
<evidence type="ECO:0000313" key="5">
    <source>
        <dbReference type="EMBL" id="SDF14933.1"/>
    </source>
</evidence>
<dbReference type="STRING" id="1123285.SAMN05660235_00590"/>
<dbReference type="EMBL" id="FNBU01000003">
    <property type="protein sequence ID" value="SDF14933.1"/>
    <property type="molecule type" value="Genomic_DNA"/>
</dbReference>
<dbReference type="InterPro" id="IPR000846">
    <property type="entry name" value="DapB_N"/>
</dbReference>
<dbReference type="InterPro" id="IPR045760">
    <property type="entry name" value="DAP_DH_C"/>
</dbReference>
<sequence>MTEKLRIVQMGLGPIGNKVTQYLAERPNLEIVGAIDTDPAKVGQDVGVLAGLAPLGVIVTADIDAALGGGRADVVVLTTASSMAKVHDQLLRILPYGVSVVSSCEELSYPWQTQPELAASIDRAAKKSNAAVLATGVNPGFLMDFLPAAMTGVCRKVRKVTVERIQDATFRRIPFQKKIGAGLTVEEFYKKVEEGVLRHVGLTESMHLIAARLGWQLDKTEDIITPIIAERRVTTDSMVIEAGNVLGVQQLGRGIMGGEEVISLVFRAAIGEPGARDRIVIDGEPAIDSCINGGVNGDVATCAILVNAIPVVAKARPGLRTMADIEPITCW</sequence>
<evidence type="ECO:0000256" key="2">
    <source>
        <dbReference type="ARBA" id="ARBA00023002"/>
    </source>
</evidence>
<organism evidence="5 6">
    <name type="scientific">Sporolituus thermophilus DSM 23256</name>
    <dbReference type="NCBI Taxonomy" id="1123285"/>
    <lineage>
        <taxon>Bacteria</taxon>
        <taxon>Bacillati</taxon>
        <taxon>Bacillota</taxon>
        <taxon>Negativicutes</taxon>
        <taxon>Selenomonadales</taxon>
        <taxon>Sporomusaceae</taxon>
        <taxon>Sporolituus</taxon>
    </lineage>
</organism>
<keyword evidence="2" id="KW-0560">Oxidoreductase</keyword>
<proteinExistence type="predicted"/>
<protein>
    <submittedName>
        <fullName evidence="5">4-hydroxy-tetrahydrodipicolinate reductase</fullName>
    </submittedName>
</protein>
<dbReference type="Pfam" id="PF19328">
    <property type="entry name" value="DAP_DH_C"/>
    <property type="match status" value="1"/>
</dbReference>
<gene>
    <name evidence="5" type="ORF">SAMN05660235_00590</name>
</gene>
<evidence type="ECO:0000313" key="6">
    <source>
        <dbReference type="Proteomes" id="UP000243333"/>
    </source>
</evidence>
<dbReference type="SUPFAM" id="SSF51735">
    <property type="entry name" value="NAD(P)-binding Rossmann-fold domains"/>
    <property type="match status" value="1"/>
</dbReference>
<evidence type="ECO:0000259" key="3">
    <source>
        <dbReference type="Pfam" id="PF01113"/>
    </source>
</evidence>
<dbReference type="RefSeq" id="WP_093687964.1">
    <property type="nucleotide sequence ID" value="NZ_FNBU01000003.1"/>
</dbReference>
<accession>A0A1G7IQN0</accession>
<dbReference type="AlphaFoldDB" id="A0A1G7IQN0"/>
<dbReference type="CDD" id="cd24146">
    <property type="entry name" value="nat-AmDH_N_like"/>
    <property type="match status" value="1"/>
</dbReference>
<feature type="domain" description="Dihydrodipicolinate reductase N-terminal" evidence="3">
    <location>
        <begin position="6"/>
        <end position="86"/>
    </location>
</feature>
<feature type="domain" description="2,4-diaminopentanoate dehydrogenase C-terminal" evidence="4">
    <location>
        <begin position="141"/>
        <end position="326"/>
    </location>
</feature>
<evidence type="ECO:0000256" key="1">
    <source>
        <dbReference type="ARBA" id="ARBA00022857"/>
    </source>
</evidence>
<dbReference type="Proteomes" id="UP000243333">
    <property type="component" value="Unassembled WGS sequence"/>
</dbReference>
<name>A0A1G7IQN0_9FIRM</name>
<evidence type="ECO:0000259" key="4">
    <source>
        <dbReference type="Pfam" id="PF19328"/>
    </source>
</evidence>
<dbReference type="GO" id="GO:0008839">
    <property type="term" value="F:4-hydroxy-tetrahydrodipicolinate reductase"/>
    <property type="evidence" value="ECO:0007669"/>
    <property type="project" value="InterPro"/>
</dbReference>
<reference evidence="6" key="1">
    <citation type="submission" date="2016-10" db="EMBL/GenBank/DDBJ databases">
        <authorList>
            <person name="Varghese N."/>
            <person name="Submissions S."/>
        </authorList>
    </citation>
    <scope>NUCLEOTIDE SEQUENCE [LARGE SCALE GENOMIC DNA]</scope>
    <source>
        <strain evidence="6">DSM 23256</strain>
    </source>
</reference>
<dbReference type="Pfam" id="PF01113">
    <property type="entry name" value="DapB_N"/>
    <property type="match status" value="1"/>
</dbReference>
<keyword evidence="1" id="KW-0521">NADP</keyword>
<dbReference type="OrthoDB" id="9767616at2"/>
<dbReference type="Gene3D" id="3.40.50.720">
    <property type="entry name" value="NAD(P)-binding Rossmann-like Domain"/>
    <property type="match status" value="1"/>
</dbReference>
<dbReference type="GO" id="GO:0009089">
    <property type="term" value="P:lysine biosynthetic process via diaminopimelate"/>
    <property type="evidence" value="ECO:0007669"/>
    <property type="project" value="InterPro"/>
</dbReference>